<accession>A0A2J7ZM82</accession>
<keyword evidence="2" id="KW-1185">Reference proteome</keyword>
<evidence type="ECO:0000313" key="1">
    <source>
        <dbReference type="EMBL" id="PNH01378.1"/>
    </source>
</evidence>
<name>A0A2J7ZM82_9CHLO</name>
<proteinExistence type="predicted"/>
<dbReference type="AlphaFoldDB" id="A0A2J7ZM82"/>
<gene>
    <name evidence="1" type="ORF">TSOC_012743</name>
</gene>
<sequence>MGAEAAVPDAVTGNLEERPTTTAVKHLLETAALEVRAEVRERCDNALAPVWEAVRILQSGLRDAAGELKAVGSGVSTLQQTQTDSRGKVAADRNSILATLRKALPARPRSRFMDSPGRPCPFQPAPQALDEEVGSLRTQLESRIDMVAGDVRQAAQELELHAQLQDRLTSLTAAVEEQLATQVAAWRAGTHQLRSELGGRMDAAVAGLGSRLESLEIACRQHSSELQAMSEVSSSKPGEAAMREIATSVSRSAAKQEVARYAEKEDMKWQHVLEGSAAGLFSAPIIPKTPPRDVWLEEHARGQEHLVTQGELTAALEGATRQVKQDLDGVATIRTDEVRLGQLPRL</sequence>
<dbReference type="EMBL" id="PGGS01000919">
    <property type="protein sequence ID" value="PNH01378.1"/>
    <property type="molecule type" value="Genomic_DNA"/>
</dbReference>
<dbReference type="Proteomes" id="UP000236333">
    <property type="component" value="Unassembled WGS sequence"/>
</dbReference>
<feature type="non-terminal residue" evidence="1">
    <location>
        <position position="346"/>
    </location>
</feature>
<reference evidence="1 2" key="1">
    <citation type="journal article" date="2017" name="Mol. Biol. Evol.">
        <title>The 4-celled Tetrabaena socialis nuclear genome reveals the essential components for genetic control of cell number at the origin of multicellularity in the volvocine lineage.</title>
        <authorList>
            <person name="Featherston J."/>
            <person name="Arakaki Y."/>
            <person name="Hanschen E.R."/>
            <person name="Ferris P.J."/>
            <person name="Michod R.E."/>
            <person name="Olson B.J.S.C."/>
            <person name="Nozaki H."/>
            <person name="Durand P.M."/>
        </authorList>
    </citation>
    <scope>NUCLEOTIDE SEQUENCE [LARGE SCALE GENOMIC DNA]</scope>
    <source>
        <strain evidence="1 2">NIES-571</strain>
    </source>
</reference>
<protein>
    <submittedName>
        <fullName evidence="1">Uncharacterized protein</fullName>
    </submittedName>
</protein>
<evidence type="ECO:0000313" key="2">
    <source>
        <dbReference type="Proteomes" id="UP000236333"/>
    </source>
</evidence>
<comment type="caution">
    <text evidence="1">The sequence shown here is derived from an EMBL/GenBank/DDBJ whole genome shotgun (WGS) entry which is preliminary data.</text>
</comment>
<dbReference type="OrthoDB" id="532794at2759"/>
<organism evidence="1 2">
    <name type="scientific">Tetrabaena socialis</name>
    <dbReference type="NCBI Taxonomy" id="47790"/>
    <lineage>
        <taxon>Eukaryota</taxon>
        <taxon>Viridiplantae</taxon>
        <taxon>Chlorophyta</taxon>
        <taxon>core chlorophytes</taxon>
        <taxon>Chlorophyceae</taxon>
        <taxon>CS clade</taxon>
        <taxon>Chlamydomonadales</taxon>
        <taxon>Tetrabaenaceae</taxon>
        <taxon>Tetrabaena</taxon>
    </lineage>
</organism>